<dbReference type="STRING" id="47855.GA0070606_2236"/>
<dbReference type="PANTHER" id="PTHR28511">
    <property type="entry name" value="ENDONUCLEASE V"/>
    <property type="match status" value="1"/>
</dbReference>
<keyword evidence="5 10" id="KW-0255">Endonuclease</keyword>
<dbReference type="NCBIfam" id="NF008629">
    <property type="entry name" value="PRK11617.1"/>
    <property type="match status" value="1"/>
</dbReference>
<keyword evidence="12" id="KW-1185">Reference proteome</keyword>
<evidence type="ECO:0000313" key="12">
    <source>
        <dbReference type="Proteomes" id="UP000199001"/>
    </source>
</evidence>
<dbReference type="CDD" id="cd06559">
    <property type="entry name" value="Endonuclease_V"/>
    <property type="match status" value="1"/>
</dbReference>
<sequence length="238" mass="24900">MTTDGPERVPDVVGARVDPPGSVAEALAVQERLRPLVDLVGPGPAEPATVAGLDVAYAESGDRLAAAVTVLDARTLAVVDSAVSVGRPAFDYVPGLFAFRELPALLDALDRLTVRPEVLVCDGHGLAHPRRFGLACHLGVVTGLPAIGVGKTPLLGAWAPPADRRGAWTPLRDGDEVVGRVLRTRDGVKPVFVSVGHRVSLDNATARVLALTPRYRLPETTRTADRLCRDALAAAAPG</sequence>
<evidence type="ECO:0000256" key="8">
    <source>
        <dbReference type="ARBA" id="ARBA00022842"/>
    </source>
</evidence>
<evidence type="ECO:0000256" key="10">
    <source>
        <dbReference type="HAMAP-Rule" id="MF_00801"/>
    </source>
</evidence>
<accession>A0A1C6UJC2</accession>
<organism evidence="11 12">
    <name type="scientific">Micromonospora citrea</name>
    <dbReference type="NCBI Taxonomy" id="47855"/>
    <lineage>
        <taxon>Bacteria</taxon>
        <taxon>Bacillati</taxon>
        <taxon>Actinomycetota</taxon>
        <taxon>Actinomycetes</taxon>
        <taxon>Micromonosporales</taxon>
        <taxon>Micromonosporaceae</taxon>
        <taxon>Micromonospora</taxon>
    </lineage>
</organism>
<comment type="catalytic activity">
    <reaction evidence="10">
        <text>Endonucleolytic cleavage at apurinic or apyrimidinic sites to products with a 5'-phosphate.</text>
        <dbReference type="EC" id="3.1.21.7"/>
    </reaction>
</comment>
<keyword evidence="3 10" id="KW-0540">Nuclease</keyword>
<dbReference type="GO" id="GO:0005737">
    <property type="term" value="C:cytoplasm"/>
    <property type="evidence" value="ECO:0007669"/>
    <property type="project" value="UniProtKB-SubCell"/>
</dbReference>
<feature type="site" description="Interaction with target DNA" evidence="10">
    <location>
        <position position="92"/>
    </location>
</feature>
<dbReference type="HAMAP" id="MF_00801">
    <property type="entry name" value="Endonuclease_5"/>
    <property type="match status" value="1"/>
</dbReference>
<dbReference type="Proteomes" id="UP000199001">
    <property type="component" value="Unassembled WGS sequence"/>
</dbReference>
<dbReference type="Gene3D" id="3.30.2170.10">
    <property type="entry name" value="archaeoglobus fulgidus dsm 4304 superfamily"/>
    <property type="match status" value="1"/>
</dbReference>
<dbReference type="EMBL" id="FMHZ01000002">
    <property type="protein sequence ID" value="SCL54147.1"/>
    <property type="molecule type" value="Genomic_DNA"/>
</dbReference>
<proteinExistence type="inferred from homology"/>
<dbReference type="PANTHER" id="PTHR28511:SF1">
    <property type="entry name" value="ENDONUCLEASE V"/>
    <property type="match status" value="1"/>
</dbReference>
<comment type="subcellular location">
    <subcellularLocation>
        <location evidence="1 10">Cytoplasm</location>
    </subcellularLocation>
</comment>
<comment type="cofactor">
    <cofactor evidence="10">
        <name>Mg(2+)</name>
        <dbReference type="ChEBI" id="CHEBI:18420"/>
    </cofactor>
</comment>
<feature type="binding site" evidence="10">
    <location>
        <position position="54"/>
    </location>
    <ligand>
        <name>Mg(2+)</name>
        <dbReference type="ChEBI" id="CHEBI:18420"/>
    </ligand>
</feature>
<keyword evidence="6 10" id="KW-0227">DNA damage</keyword>
<keyword evidence="7 10" id="KW-0378">Hydrolase</keyword>
<dbReference type="GO" id="GO:0000287">
    <property type="term" value="F:magnesium ion binding"/>
    <property type="evidence" value="ECO:0007669"/>
    <property type="project" value="UniProtKB-UniRule"/>
</dbReference>
<evidence type="ECO:0000256" key="5">
    <source>
        <dbReference type="ARBA" id="ARBA00022759"/>
    </source>
</evidence>
<comment type="function">
    <text evidence="10">DNA repair enzyme involved in the repair of deaminated bases. Selectively cleaves double-stranded DNA at the second phosphodiester bond 3' to a deoxyinosine leaving behind the intact lesion on the nicked DNA.</text>
</comment>
<reference evidence="12" key="1">
    <citation type="submission" date="2016-06" db="EMBL/GenBank/DDBJ databases">
        <authorList>
            <person name="Varghese N."/>
            <person name="Submissions Spin"/>
        </authorList>
    </citation>
    <scope>NUCLEOTIDE SEQUENCE [LARGE SCALE GENOMIC DNA]</scope>
    <source>
        <strain evidence="12">DSM 43903</strain>
    </source>
</reference>
<feature type="binding site" evidence="10">
    <location>
        <position position="122"/>
    </location>
    <ligand>
        <name>Mg(2+)</name>
        <dbReference type="ChEBI" id="CHEBI:18420"/>
    </ligand>
</feature>
<dbReference type="GO" id="GO:0043737">
    <property type="term" value="F:deoxyribonuclease V activity"/>
    <property type="evidence" value="ECO:0007669"/>
    <property type="project" value="UniProtKB-UniRule"/>
</dbReference>
<dbReference type="EC" id="3.1.21.7" evidence="10"/>
<evidence type="ECO:0000256" key="7">
    <source>
        <dbReference type="ARBA" id="ARBA00022801"/>
    </source>
</evidence>
<gene>
    <name evidence="10" type="primary">nfi</name>
    <name evidence="11" type="ORF">GA0070606_2236</name>
</gene>
<evidence type="ECO:0000256" key="2">
    <source>
        <dbReference type="ARBA" id="ARBA00022490"/>
    </source>
</evidence>
<evidence type="ECO:0000256" key="3">
    <source>
        <dbReference type="ARBA" id="ARBA00022722"/>
    </source>
</evidence>
<evidence type="ECO:0000256" key="6">
    <source>
        <dbReference type="ARBA" id="ARBA00022763"/>
    </source>
</evidence>
<dbReference type="GO" id="GO:0016891">
    <property type="term" value="F:RNA endonuclease activity producing 5'-phosphomonoesters, hydrolytic mechanism"/>
    <property type="evidence" value="ECO:0007669"/>
    <property type="project" value="TreeGrafter"/>
</dbReference>
<evidence type="ECO:0000256" key="1">
    <source>
        <dbReference type="ARBA" id="ARBA00004496"/>
    </source>
</evidence>
<dbReference type="InterPro" id="IPR007581">
    <property type="entry name" value="Endonuclease-V"/>
</dbReference>
<comment type="similarity">
    <text evidence="10">Belongs to the endonuclease V family.</text>
</comment>
<evidence type="ECO:0000256" key="4">
    <source>
        <dbReference type="ARBA" id="ARBA00022723"/>
    </source>
</evidence>
<dbReference type="GO" id="GO:0006281">
    <property type="term" value="P:DNA repair"/>
    <property type="evidence" value="ECO:0007669"/>
    <property type="project" value="UniProtKB-UniRule"/>
</dbReference>
<dbReference type="FunFam" id="3.30.2170.10:FF:000007">
    <property type="entry name" value="Endonuclease V"/>
    <property type="match status" value="1"/>
</dbReference>
<dbReference type="Pfam" id="PF04493">
    <property type="entry name" value="Endonuclease_5"/>
    <property type="match status" value="1"/>
</dbReference>
<keyword evidence="9 10" id="KW-0234">DNA repair</keyword>
<dbReference type="GO" id="GO:0003727">
    <property type="term" value="F:single-stranded RNA binding"/>
    <property type="evidence" value="ECO:0007669"/>
    <property type="project" value="TreeGrafter"/>
</dbReference>
<dbReference type="OrthoDB" id="9790916at2"/>
<dbReference type="AlphaFoldDB" id="A0A1C6UJC2"/>
<keyword evidence="2 10" id="KW-0963">Cytoplasm</keyword>
<name>A0A1C6UJC2_9ACTN</name>
<protein>
    <recommendedName>
        <fullName evidence="10">Endonuclease V</fullName>
        <ecNumber evidence="10">3.1.21.7</ecNumber>
    </recommendedName>
    <alternativeName>
        <fullName evidence="10">Deoxyinosine 3'endonuclease</fullName>
    </alternativeName>
    <alternativeName>
        <fullName evidence="10">Deoxyribonuclease V</fullName>
        <shortName evidence="10">DNase V</shortName>
    </alternativeName>
</protein>
<keyword evidence="4 10" id="KW-0479">Metal-binding</keyword>
<evidence type="ECO:0000313" key="11">
    <source>
        <dbReference type="EMBL" id="SCL54147.1"/>
    </source>
</evidence>
<keyword evidence="8 10" id="KW-0460">Magnesium</keyword>
<evidence type="ECO:0000256" key="9">
    <source>
        <dbReference type="ARBA" id="ARBA00023204"/>
    </source>
</evidence>